<dbReference type="InterPro" id="IPR006419">
    <property type="entry name" value="NMN_transpt_PnuC"/>
</dbReference>
<keyword evidence="7" id="KW-1185">Reference proteome</keyword>
<feature type="transmembrane region" description="Helical" evidence="5">
    <location>
        <begin position="97"/>
        <end position="121"/>
    </location>
</feature>
<feature type="transmembrane region" description="Helical" evidence="5">
    <location>
        <begin position="141"/>
        <end position="159"/>
    </location>
</feature>
<protein>
    <submittedName>
        <fullName evidence="6">Nicotinamide mononucleotide transporter</fullName>
    </submittedName>
</protein>
<dbReference type="EMBL" id="JAAJBV010000001">
    <property type="protein sequence ID" value="NHM03131.1"/>
    <property type="molecule type" value="Genomic_DNA"/>
</dbReference>
<feature type="transmembrane region" description="Helical" evidence="5">
    <location>
        <begin position="166"/>
        <end position="185"/>
    </location>
</feature>
<keyword evidence="2 5" id="KW-0812">Transmembrane</keyword>
<reference evidence="6 7" key="1">
    <citation type="submission" date="2020-02" db="EMBL/GenBank/DDBJ databases">
        <authorList>
            <person name="Chen W.-M."/>
        </authorList>
    </citation>
    <scope>NUCLEOTIDE SEQUENCE [LARGE SCALE GENOMIC DNA]</scope>
    <source>
        <strain evidence="6 7">TWA-26</strain>
    </source>
</reference>
<dbReference type="Pfam" id="PF04973">
    <property type="entry name" value="NMN_transporter"/>
    <property type="match status" value="1"/>
</dbReference>
<evidence type="ECO:0000256" key="4">
    <source>
        <dbReference type="ARBA" id="ARBA00023136"/>
    </source>
</evidence>
<evidence type="ECO:0000313" key="6">
    <source>
        <dbReference type="EMBL" id="NHM03131.1"/>
    </source>
</evidence>
<evidence type="ECO:0000256" key="3">
    <source>
        <dbReference type="ARBA" id="ARBA00022989"/>
    </source>
</evidence>
<feature type="transmembrane region" description="Helical" evidence="5">
    <location>
        <begin position="52"/>
        <end position="76"/>
    </location>
</feature>
<evidence type="ECO:0000313" key="7">
    <source>
        <dbReference type="Proteomes" id="UP000761423"/>
    </source>
</evidence>
<accession>A0ABX0I922</accession>
<evidence type="ECO:0000256" key="1">
    <source>
        <dbReference type="ARBA" id="ARBA00004141"/>
    </source>
</evidence>
<comment type="subcellular location">
    <subcellularLocation>
        <location evidence="1">Membrane</location>
        <topology evidence="1">Multi-pass membrane protein</topology>
    </subcellularLocation>
</comment>
<keyword evidence="3 5" id="KW-1133">Transmembrane helix</keyword>
<comment type="caution">
    <text evidence="6">The sequence shown here is derived from an EMBL/GenBank/DDBJ whole genome shotgun (WGS) entry which is preliminary data.</text>
</comment>
<keyword evidence="4 5" id="KW-0472">Membrane</keyword>
<gene>
    <name evidence="6" type="ORF">G4L40_00275</name>
</gene>
<feature type="transmembrane region" description="Helical" evidence="5">
    <location>
        <begin position="205"/>
        <end position="232"/>
    </location>
</feature>
<proteinExistence type="predicted"/>
<evidence type="ECO:0000256" key="2">
    <source>
        <dbReference type="ARBA" id="ARBA00022692"/>
    </source>
</evidence>
<organism evidence="6 7">
    <name type="scientific">Flavobacterium celericrescens</name>
    <dbReference type="NCBI Taxonomy" id="2709780"/>
    <lineage>
        <taxon>Bacteria</taxon>
        <taxon>Pseudomonadati</taxon>
        <taxon>Bacteroidota</taxon>
        <taxon>Flavobacteriia</taxon>
        <taxon>Flavobacteriales</taxon>
        <taxon>Flavobacteriaceae</taxon>
        <taxon>Flavobacterium</taxon>
    </lineage>
</organism>
<feature type="transmembrane region" description="Helical" evidence="5">
    <location>
        <begin position="23"/>
        <end position="40"/>
    </location>
</feature>
<dbReference type="RefSeq" id="WP_166234863.1">
    <property type="nucleotide sequence ID" value="NZ_JAAJBV010000001.1"/>
</dbReference>
<evidence type="ECO:0000256" key="5">
    <source>
        <dbReference type="SAM" id="Phobius"/>
    </source>
</evidence>
<sequence>MTINILSGNQIALIKKITNGRNLDLIGLLIVISGSIFLDYHKTRYYFSMDNISYYFPLGFFSIINVGFSMIATRLVTKKNNLGNLIHTFNTTLSGTIDYLLGNIGAILTYPISIVANYLSYNHWKKDNRLNDIDFAFYRNLVVGMVTSLTLNFIAFYYLSPKKIDWLLFMSIAFPAGLTFGGTFNNIKRYPDNWFLWQVYNLSKIIQSIFILNIANTIKYSFYMINAILGYITWNDDKIKQL</sequence>
<dbReference type="Proteomes" id="UP000761423">
    <property type="component" value="Unassembled WGS sequence"/>
</dbReference>
<name>A0ABX0I922_9FLAO</name>